<dbReference type="GO" id="GO:0016787">
    <property type="term" value="F:hydrolase activity"/>
    <property type="evidence" value="ECO:0007669"/>
    <property type="project" value="UniProtKB-KW"/>
</dbReference>
<gene>
    <name evidence="2" type="ORF">SAMN04488105_106207</name>
</gene>
<dbReference type="RefSeq" id="WP_089958889.1">
    <property type="nucleotide sequence ID" value="NZ_FNAV01000006.1"/>
</dbReference>
<evidence type="ECO:0000313" key="3">
    <source>
        <dbReference type="Proteomes" id="UP000198994"/>
    </source>
</evidence>
<keyword evidence="2" id="KW-0378">Hydrolase</keyword>
<dbReference type="EMBL" id="FNAV01000006">
    <property type="protein sequence ID" value="SDE69784.1"/>
    <property type="molecule type" value="Genomic_DNA"/>
</dbReference>
<dbReference type="Pfam" id="PF12697">
    <property type="entry name" value="Abhydrolase_6"/>
    <property type="match status" value="1"/>
</dbReference>
<dbReference type="Gene3D" id="3.40.50.1820">
    <property type="entry name" value="alpha/beta hydrolase"/>
    <property type="match status" value="1"/>
</dbReference>
<dbReference type="OrthoDB" id="9814966at2"/>
<dbReference type="PANTHER" id="PTHR37017:SF11">
    <property type="entry name" value="ESTERASE_LIPASE_THIOESTERASE DOMAIN-CONTAINING PROTEIN"/>
    <property type="match status" value="1"/>
</dbReference>
<dbReference type="PANTHER" id="PTHR37017">
    <property type="entry name" value="AB HYDROLASE-1 DOMAIN-CONTAINING PROTEIN-RELATED"/>
    <property type="match status" value="1"/>
</dbReference>
<dbReference type="AlphaFoldDB" id="A0A1G7F1J2"/>
<evidence type="ECO:0000313" key="2">
    <source>
        <dbReference type="EMBL" id="SDE69784.1"/>
    </source>
</evidence>
<name>A0A1G7F1J2_9RHOB</name>
<reference evidence="3" key="1">
    <citation type="submission" date="2016-10" db="EMBL/GenBank/DDBJ databases">
        <authorList>
            <person name="Varghese N."/>
            <person name="Submissions S."/>
        </authorList>
    </citation>
    <scope>NUCLEOTIDE SEQUENCE [LARGE SCALE GENOMIC DNA]</scope>
    <source>
        <strain evidence="3">DSM 10146</strain>
    </source>
</reference>
<dbReference type="Proteomes" id="UP000198994">
    <property type="component" value="Unassembled WGS sequence"/>
</dbReference>
<dbReference type="InterPro" id="IPR000073">
    <property type="entry name" value="AB_hydrolase_1"/>
</dbReference>
<evidence type="ECO:0000259" key="1">
    <source>
        <dbReference type="Pfam" id="PF12697"/>
    </source>
</evidence>
<dbReference type="SUPFAM" id="SSF53474">
    <property type="entry name" value="alpha/beta-Hydrolases"/>
    <property type="match status" value="1"/>
</dbReference>
<dbReference type="InterPro" id="IPR052897">
    <property type="entry name" value="Sec-Metab_Biosynth_Hydrolase"/>
</dbReference>
<proteinExistence type="predicted"/>
<sequence>MARFLLVHGAAHGAWCWRALSAELAALGHEAVAIDLPSHGGDPTPVGEVTLDAYVAAILAALEDETVLVAHSMAGVPATCAADRAPGRVARLVYLCAYLPRDGDSVASLQRRQAERPLRPAVRVAPDRLSFGFDPALAPEIFYHDCPEARVAEALDRMSPQPIAPTEAPVRLEGGIERVARSYILCTGDRAIPPAAQREMASGLHVVERPWGHSPFFSEPRALAALLDGLARG</sequence>
<keyword evidence="3" id="KW-1185">Reference proteome</keyword>
<dbReference type="STRING" id="282683.SAMN04488105_106207"/>
<feature type="domain" description="AB hydrolase-1" evidence="1">
    <location>
        <begin position="4"/>
        <end position="225"/>
    </location>
</feature>
<dbReference type="InterPro" id="IPR029058">
    <property type="entry name" value="AB_hydrolase_fold"/>
</dbReference>
<accession>A0A1G7F1J2</accession>
<protein>
    <submittedName>
        <fullName evidence="2">Alpha/beta hydrolase family protein</fullName>
    </submittedName>
</protein>
<organism evidence="2 3">
    <name type="scientific">Salipiger thiooxidans</name>
    <dbReference type="NCBI Taxonomy" id="282683"/>
    <lineage>
        <taxon>Bacteria</taxon>
        <taxon>Pseudomonadati</taxon>
        <taxon>Pseudomonadota</taxon>
        <taxon>Alphaproteobacteria</taxon>
        <taxon>Rhodobacterales</taxon>
        <taxon>Roseobacteraceae</taxon>
        <taxon>Salipiger</taxon>
    </lineage>
</organism>